<protein>
    <submittedName>
        <fullName evidence="1">Uncharacterized protein</fullName>
    </submittedName>
</protein>
<dbReference type="EMBL" id="LAZR01000213">
    <property type="protein sequence ID" value="KKN81498.1"/>
    <property type="molecule type" value="Genomic_DNA"/>
</dbReference>
<proteinExistence type="predicted"/>
<reference evidence="1" key="1">
    <citation type="journal article" date="2015" name="Nature">
        <title>Complex archaea that bridge the gap between prokaryotes and eukaryotes.</title>
        <authorList>
            <person name="Spang A."/>
            <person name="Saw J.H."/>
            <person name="Jorgensen S.L."/>
            <person name="Zaremba-Niedzwiedzka K."/>
            <person name="Martijn J."/>
            <person name="Lind A.E."/>
            <person name="van Eijk R."/>
            <person name="Schleper C."/>
            <person name="Guy L."/>
            <person name="Ettema T.J."/>
        </authorList>
    </citation>
    <scope>NUCLEOTIDE SEQUENCE</scope>
</reference>
<dbReference type="AlphaFoldDB" id="A0A0F9WRV3"/>
<gene>
    <name evidence="1" type="ORF">LCGC14_0317570</name>
</gene>
<comment type="caution">
    <text evidence="1">The sequence shown here is derived from an EMBL/GenBank/DDBJ whole genome shotgun (WGS) entry which is preliminary data.</text>
</comment>
<accession>A0A0F9WRV3</accession>
<name>A0A0F9WRV3_9ZZZZ</name>
<sequence>MGDNDTWKCVRMLVIIGMNLTTYGQSRVVDLGDVWSEWKKGTMKTFWYKKIMRDASRDFVLKVVCGGLTAARAVWRLDAKKSEPQTPASEQQLLIYIWLIELIQGAKCRPQGTLGDLALKWYGYAVSMNRSAL</sequence>
<organism evidence="1">
    <name type="scientific">marine sediment metagenome</name>
    <dbReference type="NCBI Taxonomy" id="412755"/>
    <lineage>
        <taxon>unclassified sequences</taxon>
        <taxon>metagenomes</taxon>
        <taxon>ecological metagenomes</taxon>
    </lineage>
</organism>
<evidence type="ECO:0000313" key="1">
    <source>
        <dbReference type="EMBL" id="KKN81498.1"/>
    </source>
</evidence>